<name>A0AAD6GI46_9EURO</name>
<dbReference type="GO" id="GO:0015179">
    <property type="term" value="F:L-amino acid transmembrane transporter activity"/>
    <property type="evidence" value="ECO:0007669"/>
    <property type="project" value="TreeGrafter"/>
</dbReference>
<dbReference type="Proteomes" id="UP001220324">
    <property type="component" value="Unassembled WGS sequence"/>
</dbReference>
<gene>
    <name evidence="6" type="ORF">N7494_002710</name>
</gene>
<dbReference type="PANTHER" id="PTHR11785:SF353">
    <property type="entry name" value="METHIONINE TRANSPORTER (EUROFUNG)"/>
    <property type="match status" value="1"/>
</dbReference>
<dbReference type="Gene3D" id="1.20.1740.10">
    <property type="entry name" value="Amino acid/polyamine transporter I"/>
    <property type="match status" value="1"/>
</dbReference>
<organism evidence="6 7">
    <name type="scientific">Penicillium frequentans</name>
    <dbReference type="NCBI Taxonomy" id="3151616"/>
    <lineage>
        <taxon>Eukaryota</taxon>
        <taxon>Fungi</taxon>
        <taxon>Dikarya</taxon>
        <taxon>Ascomycota</taxon>
        <taxon>Pezizomycotina</taxon>
        <taxon>Eurotiomycetes</taxon>
        <taxon>Eurotiomycetidae</taxon>
        <taxon>Eurotiales</taxon>
        <taxon>Aspergillaceae</taxon>
        <taxon>Penicillium</taxon>
    </lineage>
</organism>
<keyword evidence="2 5" id="KW-0812">Transmembrane</keyword>
<comment type="caution">
    <text evidence="6">The sequence shown here is derived from an EMBL/GenBank/DDBJ whole genome shotgun (WGS) entry which is preliminary data.</text>
</comment>
<dbReference type="Pfam" id="PF13520">
    <property type="entry name" value="AA_permease_2"/>
    <property type="match status" value="1"/>
</dbReference>
<feature type="transmembrane region" description="Helical" evidence="5">
    <location>
        <begin position="467"/>
        <end position="488"/>
    </location>
</feature>
<accession>A0AAD6GI46</accession>
<feature type="transmembrane region" description="Helical" evidence="5">
    <location>
        <begin position="376"/>
        <end position="395"/>
    </location>
</feature>
<proteinExistence type="predicted"/>
<sequence length="524" mass="56640">MSEAQKTNYKHSLQVESTSNFENASGSDDSISDYGVKETNILQDRRIGLWGAISLIVNKIIGAGIFSTPSTIFQLAGSPGLSLVIWGLAGIISYCGSLVMLEFGSSLPISGGIKVYMERSFSPKLLMTCIYLFYCIFLQTSASNAITASEYLLKAAGVDSTTWKERGLAIASVSFAVITHAVAPRVGRGLQDILGVVKLFILFFIVCTGFAALGGHLKVPKPNNLNVSTSFKGTSSSGYNIGTALLDAIFSYQGYDNLNAVLSEVKNPQRTLRIALPTAMCLVTVLYILANIAYFAGVSREEFMSSDITIAATLFRNVYGQSAAVKALPALVALSAIGHLLSVAFSVSRLIQELAKDGTTPFPDLLMQNRPFKTPIFSLAIHLGVTILFVCAPPAGDAFSFVVGLGTYPSVFLLTLITIGLLKLRYSKTESFHSPFTVPWPALVFYLAANIFLLVMPFIPPTSPTSLPYYLSPVVSLAILALGVIYYYGRWVILPWTFGYKLELVAVGLSDGSQVSRYKIRKSE</sequence>
<dbReference type="GO" id="GO:0016020">
    <property type="term" value="C:membrane"/>
    <property type="evidence" value="ECO:0007669"/>
    <property type="project" value="UniProtKB-SubCell"/>
</dbReference>
<feature type="transmembrane region" description="Helical" evidence="5">
    <location>
        <begin position="80"/>
        <end position="104"/>
    </location>
</feature>
<evidence type="ECO:0000256" key="2">
    <source>
        <dbReference type="ARBA" id="ARBA00022692"/>
    </source>
</evidence>
<feature type="transmembrane region" description="Helical" evidence="5">
    <location>
        <begin position="443"/>
        <end position="461"/>
    </location>
</feature>
<dbReference type="PIRSF" id="PIRSF006060">
    <property type="entry name" value="AA_transporter"/>
    <property type="match status" value="1"/>
</dbReference>
<feature type="transmembrane region" description="Helical" evidence="5">
    <location>
        <begin position="401"/>
        <end position="422"/>
    </location>
</feature>
<protein>
    <recommendedName>
        <fullName evidence="8">Low-affinity methionine permease</fullName>
    </recommendedName>
</protein>
<feature type="transmembrane region" description="Helical" evidence="5">
    <location>
        <begin position="166"/>
        <end position="183"/>
    </location>
</feature>
<keyword evidence="3 5" id="KW-1133">Transmembrane helix</keyword>
<evidence type="ECO:0000313" key="6">
    <source>
        <dbReference type="EMBL" id="KAJ5553332.1"/>
    </source>
</evidence>
<evidence type="ECO:0000256" key="1">
    <source>
        <dbReference type="ARBA" id="ARBA00004141"/>
    </source>
</evidence>
<feature type="transmembrane region" description="Helical" evidence="5">
    <location>
        <begin position="47"/>
        <end position="68"/>
    </location>
</feature>
<dbReference type="InterPro" id="IPR002293">
    <property type="entry name" value="AA/rel_permease1"/>
</dbReference>
<evidence type="ECO:0000256" key="4">
    <source>
        <dbReference type="ARBA" id="ARBA00023136"/>
    </source>
</evidence>
<feature type="transmembrane region" description="Helical" evidence="5">
    <location>
        <begin position="275"/>
        <end position="296"/>
    </location>
</feature>
<dbReference type="EMBL" id="JAQIZZ010000002">
    <property type="protein sequence ID" value="KAJ5553332.1"/>
    <property type="molecule type" value="Genomic_DNA"/>
</dbReference>
<evidence type="ECO:0008006" key="8">
    <source>
        <dbReference type="Google" id="ProtNLM"/>
    </source>
</evidence>
<dbReference type="PANTHER" id="PTHR11785">
    <property type="entry name" value="AMINO ACID TRANSPORTER"/>
    <property type="match status" value="1"/>
</dbReference>
<keyword evidence="4 5" id="KW-0472">Membrane</keyword>
<dbReference type="AlphaFoldDB" id="A0AAD6GI46"/>
<reference evidence="6 7" key="1">
    <citation type="journal article" date="2023" name="IMA Fungus">
        <title>Comparative genomic study of the Penicillium genus elucidates a diverse pangenome and 15 lateral gene transfer events.</title>
        <authorList>
            <person name="Petersen C."/>
            <person name="Sorensen T."/>
            <person name="Nielsen M.R."/>
            <person name="Sondergaard T.E."/>
            <person name="Sorensen J.L."/>
            <person name="Fitzpatrick D.A."/>
            <person name="Frisvad J.C."/>
            <person name="Nielsen K.L."/>
        </authorList>
    </citation>
    <scope>NUCLEOTIDE SEQUENCE [LARGE SCALE GENOMIC DNA]</scope>
    <source>
        <strain evidence="6 7">IBT 35679</strain>
    </source>
</reference>
<evidence type="ECO:0000313" key="7">
    <source>
        <dbReference type="Proteomes" id="UP001220324"/>
    </source>
</evidence>
<evidence type="ECO:0000256" key="3">
    <source>
        <dbReference type="ARBA" id="ARBA00022989"/>
    </source>
</evidence>
<dbReference type="InterPro" id="IPR050598">
    <property type="entry name" value="AminoAcid_Transporter"/>
</dbReference>
<keyword evidence="7" id="KW-1185">Reference proteome</keyword>
<comment type="subcellular location">
    <subcellularLocation>
        <location evidence="1">Membrane</location>
        <topology evidence="1">Multi-pass membrane protein</topology>
    </subcellularLocation>
</comment>
<feature type="transmembrane region" description="Helical" evidence="5">
    <location>
        <begin position="125"/>
        <end position="146"/>
    </location>
</feature>
<feature type="transmembrane region" description="Helical" evidence="5">
    <location>
        <begin position="195"/>
        <end position="217"/>
    </location>
</feature>
<evidence type="ECO:0000256" key="5">
    <source>
        <dbReference type="SAM" id="Phobius"/>
    </source>
</evidence>